<evidence type="ECO:0000256" key="3">
    <source>
        <dbReference type="ARBA" id="ARBA00012438"/>
    </source>
</evidence>
<comment type="subcellular location">
    <subcellularLocation>
        <location evidence="2">Cell membrane</location>
    </subcellularLocation>
</comment>
<dbReference type="Pfam" id="PF02518">
    <property type="entry name" value="HATPase_c"/>
    <property type="match status" value="1"/>
</dbReference>
<dbReference type="CDD" id="cd16922">
    <property type="entry name" value="HATPase_EvgS-ArcB-TorS-like"/>
    <property type="match status" value="1"/>
</dbReference>
<dbReference type="SUPFAM" id="SSF47384">
    <property type="entry name" value="Homodimeric domain of signal transducing histidine kinase"/>
    <property type="match status" value="1"/>
</dbReference>
<dbReference type="PANTHER" id="PTHR43547">
    <property type="entry name" value="TWO-COMPONENT HISTIDINE KINASE"/>
    <property type="match status" value="1"/>
</dbReference>
<evidence type="ECO:0000256" key="4">
    <source>
        <dbReference type="ARBA" id="ARBA00022553"/>
    </source>
</evidence>
<dbReference type="Pfam" id="PF03861">
    <property type="entry name" value="ANTAR"/>
    <property type="match status" value="1"/>
</dbReference>
<dbReference type="Gene3D" id="1.10.10.10">
    <property type="entry name" value="Winged helix-like DNA-binding domain superfamily/Winged helix DNA-binding domain"/>
    <property type="match status" value="1"/>
</dbReference>
<dbReference type="InterPro" id="IPR000014">
    <property type="entry name" value="PAS"/>
</dbReference>
<keyword evidence="5" id="KW-0808">Transferase</keyword>
<evidence type="ECO:0000256" key="5">
    <source>
        <dbReference type="ARBA" id="ARBA00022777"/>
    </source>
</evidence>
<dbReference type="Gene3D" id="3.30.450.20">
    <property type="entry name" value="PAS domain"/>
    <property type="match status" value="3"/>
</dbReference>
<feature type="modified residue" description="4-aspartylphosphate" evidence="7">
    <location>
        <position position="639"/>
    </location>
</feature>
<dbReference type="CDD" id="cd00130">
    <property type="entry name" value="PAS"/>
    <property type="match status" value="1"/>
</dbReference>
<dbReference type="PROSITE" id="PS50109">
    <property type="entry name" value="HIS_KIN"/>
    <property type="match status" value="1"/>
</dbReference>
<evidence type="ECO:0000256" key="7">
    <source>
        <dbReference type="PROSITE-ProRule" id="PRU00169"/>
    </source>
</evidence>
<dbReference type="SUPFAM" id="SSF52172">
    <property type="entry name" value="CheY-like"/>
    <property type="match status" value="2"/>
</dbReference>
<feature type="domain" description="PAC" evidence="11">
    <location>
        <begin position="766"/>
        <end position="817"/>
    </location>
</feature>
<evidence type="ECO:0000259" key="11">
    <source>
        <dbReference type="PROSITE" id="PS50113"/>
    </source>
</evidence>
<dbReference type="SUPFAM" id="SSF55874">
    <property type="entry name" value="ATPase domain of HSP90 chaperone/DNA topoisomerase II/histidine kinase"/>
    <property type="match status" value="1"/>
</dbReference>
<keyword evidence="5" id="KW-0418">Kinase</keyword>
<evidence type="ECO:0000259" key="9">
    <source>
        <dbReference type="PROSITE" id="PS50110"/>
    </source>
</evidence>
<keyword evidence="6" id="KW-0902">Two-component regulatory system</keyword>
<dbReference type="PROSITE" id="PS50110">
    <property type="entry name" value="RESPONSE_REGULATORY"/>
    <property type="match status" value="1"/>
</dbReference>
<dbReference type="InterPro" id="IPR001610">
    <property type="entry name" value="PAC"/>
</dbReference>
<keyword evidence="14" id="KW-1185">Reference proteome</keyword>
<dbReference type="PROSITE" id="PS50112">
    <property type="entry name" value="PAS"/>
    <property type="match status" value="1"/>
</dbReference>
<keyword evidence="4 7" id="KW-0597">Phosphoprotein</keyword>
<comment type="caution">
    <text evidence="13">The sequence shown here is derived from an EMBL/GenBank/DDBJ whole genome shotgun (WGS) entry which is preliminary data.</text>
</comment>
<dbReference type="Pfam" id="PF13426">
    <property type="entry name" value="PAS_9"/>
    <property type="match status" value="1"/>
</dbReference>
<dbReference type="PROSITE" id="PS50921">
    <property type="entry name" value="ANTAR"/>
    <property type="match status" value="1"/>
</dbReference>
<dbReference type="InterPro" id="IPR000700">
    <property type="entry name" value="PAS-assoc_C"/>
</dbReference>
<dbReference type="SMART" id="SM00086">
    <property type="entry name" value="PAC"/>
    <property type="match status" value="1"/>
</dbReference>
<dbReference type="SMART" id="SM00448">
    <property type="entry name" value="REC"/>
    <property type="match status" value="1"/>
</dbReference>
<dbReference type="InterPro" id="IPR005561">
    <property type="entry name" value="ANTAR"/>
</dbReference>
<dbReference type="InterPro" id="IPR003594">
    <property type="entry name" value="HATPase_dom"/>
</dbReference>
<proteinExistence type="predicted"/>
<dbReference type="CDD" id="cd00082">
    <property type="entry name" value="HisKA"/>
    <property type="match status" value="1"/>
</dbReference>
<evidence type="ECO:0000313" key="13">
    <source>
        <dbReference type="EMBL" id="GAA0244739.1"/>
    </source>
</evidence>
<dbReference type="InterPro" id="IPR001789">
    <property type="entry name" value="Sig_transdc_resp-reg_receiver"/>
</dbReference>
<name>A0ABN0UB44_9PSEU</name>
<feature type="domain" description="Histidine kinase" evidence="8">
    <location>
        <begin position="333"/>
        <end position="551"/>
    </location>
</feature>
<feature type="domain" description="Response regulatory" evidence="9">
    <location>
        <begin position="591"/>
        <end position="706"/>
    </location>
</feature>
<dbReference type="InterPro" id="IPR036097">
    <property type="entry name" value="HisK_dim/P_sf"/>
</dbReference>
<gene>
    <name evidence="13" type="ORF">GCM10010492_50060</name>
</gene>
<dbReference type="Pfam" id="PF00072">
    <property type="entry name" value="Response_reg"/>
    <property type="match status" value="1"/>
</dbReference>
<dbReference type="InterPro" id="IPR004358">
    <property type="entry name" value="Sig_transdc_His_kin-like_C"/>
</dbReference>
<dbReference type="EC" id="2.7.13.3" evidence="3"/>
<dbReference type="CDD" id="cd00156">
    <property type="entry name" value="REC"/>
    <property type="match status" value="1"/>
</dbReference>
<dbReference type="Gene3D" id="1.10.287.130">
    <property type="match status" value="1"/>
</dbReference>
<dbReference type="Proteomes" id="UP001500416">
    <property type="component" value="Unassembled WGS sequence"/>
</dbReference>
<protein>
    <recommendedName>
        <fullName evidence="3">histidine kinase</fullName>
        <ecNumber evidence="3">2.7.13.3</ecNumber>
    </recommendedName>
</protein>
<dbReference type="SMART" id="SM00388">
    <property type="entry name" value="HisKA"/>
    <property type="match status" value="1"/>
</dbReference>
<dbReference type="SUPFAM" id="SSF55785">
    <property type="entry name" value="PYP-like sensor domain (PAS domain)"/>
    <property type="match status" value="1"/>
</dbReference>
<dbReference type="PROSITE" id="PS50113">
    <property type="entry name" value="PAC"/>
    <property type="match status" value="1"/>
</dbReference>
<dbReference type="Pfam" id="PF00989">
    <property type="entry name" value="PAS"/>
    <property type="match status" value="1"/>
</dbReference>
<dbReference type="InterPro" id="IPR035965">
    <property type="entry name" value="PAS-like_dom_sf"/>
</dbReference>
<dbReference type="InterPro" id="IPR005467">
    <property type="entry name" value="His_kinase_dom"/>
</dbReference>
<evidence type="ECO:0000259" key="12">
    <source>
        <dbReference type="PROSITE" id="PS50921"/>
    </source>
</evidence>
<dbReference type="InterPro" id="IPR003661">
    <property type="entry name" value="HisK_dim/P_dom"/>
</dbReference>
<evidence type="ECO:0000259" key="8">
    <source>
        <dbReference type="PROSITE" id="PS50109"/>
    </source>
</evidence>
<evidence type="ECO:0000256" key="6">
    <source>
        <dbReference type="ARBA" id="ARBA00023012"/>
    </source>
</evidence>
<comment type="catalytic activity">
    <reaction evidence="1">
        <text>ATP + protein L-histidine = ADP + protein N-phospho-L-histidine.</text>
        <dbReference type="EC" id="2.7.13.3"/>
    </reaction>
</comment>
<accession>A0ABN0UB44</accession>
<dbReference type="Gene3D" id="3.40.50.2300">
    <property type="match status" value="1"/>
</dbReference>
<feature type="domain" description="PAS" evidence="10">
    <location>
        <begin position="715"/>
        <end position="756"/>
    </location>
</feature>
<dbReference type="Pfam" id="PF00512">
    <property type="entry name" value="HisKA"/>
    <property type="match status" value="1"/>
</dbReference>
<dbReference type="InterPro" id="IPR036890">
    <property type="entry name" value="HATPase_C_sf"/>
</dbReference>
<dbReference type="SMART" id="SM01012">
    <property type="entry name" value="ANTAR"/>
    <property type="match status" value="1"/>
</dbReference>
<feature type="domain" description="ANTAR" evidence="12">
    <location>
        <begin position="944"/>
        <end position="1005"/>
    </location>
</feature>
<dbReference type="InterPro" id="IPR036388">
    <property type="entry name" value="WH-like_DNA-bd_sf"/>
</dbReference>
<dbReference type="SMART" id="SM00387">
    <property type="entry name" value="HATPase_c"/>
    <property type="match status" value="1"/>
</dbReference>
<sequence length="1011" mass="109457">MRAGGHPERWRAGVLETGGEMGALVSSFDWAASPLGPVETWPQSLRTAVGVCLTSRFPILLWWGPELVMIYNDAYRPILGASKHPRALGAAGKDVWPEIWDVIGPMLDGVLAGRGATWSDDQLLSLDRNGFTEECYFTFSYSPIVDESGSTGGVFCAVTETTEKIVGERRLRTLGALAADLVDAPSAEDACRRTAHVLAANAEDIRFAEVHLADATGRPVARTGDCPQEAWPVADVLRTGRSTAVFADPDATSGPAAAYVVPVVEPGRSAPSAVLVVGTSDRRPFDAGYRSFLDLVAGHLGTGIGGARGLEAERRRARELAELDAAKTTFFSDISHELRTPLTLIAGPVQDALTDRAHLLPDVHRERLRLVARNAGRLRRLVNGMLDFARIEAGRLSPERTAVDLAGATRAIALTFAEAMRHAGLELHVDTPALPRLADIDPDMWDRIVLNLLSNALKYTLRGDVRVELRDTGDGARLRVADTGTGIPADELPRLFERFHRVRGARGRSHEGSGIGLALVAELVRLLDGTITVESTPGAGSVFTVHVPYGEAGPVSAPRARSTDPAPYLDEALSWTTDPRPTPTTTGGRDRLLVVEDNHDLRDYLLGLLDGHYDVELAEDGADALDRVRRSRPDLVLADVMMPRLDGFGLLDAIRTDPALRDLPVVLLSARAGEEAAAEGFAAGADDYLVKPFSAADLLTRLRANLERARARSRDAAWRAAVVRSLHDGVFVADATGTLVEVNDRFERITGLTRKDPSPVPEVTDDERELLIRHPDGHDVWVAVTTTVVADHRDQPLVVGTVRDITRERDHRARRAAATRLAAALNTPLPLAEVYATSVHGFSETFGGTVLIAHGRQWPPATVITEVGSTAWAGLPQRTRRDWAAGRRQRQDRPDVLPGLHIAVPAGGVWVQFPAPRRVSADEHLLAAVLTDALAAALDRARQDHQRALTEDQLRAAVASHRVVGQAVGILMERHGLTASTAFDRLRTASQHRNVKLRDVAEHVVHTGENP</sequence>
<evidence type="ECO:0000313" key="14">
    <source>
        <dbReference type="Proteomes" id="UP001500416"/>
    </source>
</evidence>
<dbReference type="EMBL" id="BAAABU010000013">
    <property type="protein sequence ID" value="GAA0244739.1"/>
    <property type="molecule type" value="Genomic_DNA"/>
</dbReference>
<dbReference type="PANTHER" id="PTHR43547:SF2">
    <property type="entry name" value="HYBRID SIGNAL TRANSDUCTION HISTIDINE KINASE C"/>
    <property type="match status" value="1"/>
</dbReference>
<evidence type="ECO:0000259" key="10">
    <source>
        <dbReference type="PROSITE" id="PS50112"/>
    </source>
</evidence>
<dbReference type="InterPro" id="IPR013767">
    <property type="entry name" value="PAS_fold"/>
</dbReference>
<evidence type="ECO:0000256" key="1">
    <source>
        <dbReference type="ARBA" id="ARBA00000085"/>
    </source>
</evidence>
<reference evidence="13 14" key="1">
    <citation type="journal article" date="2019" name="Int. J. Syst. Evol. Microbiol.">
        <title>The Global Catalogue of Microorganisms (GCM) 10K type strain sequencing project: providing services to taxonomists for standard genome sequencing and annotation.</title>
        <authorList>
            <consortium name="The Broad Institute Genomics Platform"/>
            <consortium name="The Broad Institute Genome Sequencing Center for Infectious Disease"/>
            <person name="Wu L."/>
            <person name="Ma J."/>
        </authorList>
    </citation>
    <scope>NUCLEOTIDE SEQUENCE [LARGE SCALE GENOMIC DNA]</scope>
    <source>
        <strain evidence="13 14">JCM 3380</strain>
    </source>
</reference>
<evidence type="ECO:0000256" key="2">
    <source>
        <dbReference type="ARBA" id="ARBA00004236"/>
    </source>
</evidence>
<organism evidence="13 14">
    <name type="scientific">Saccharothrix mutabilis subsp. mutabilis</name>
    <dbReference type="NCBI Taxonomy" id="66855"/>
    <lineage>
        <taxon>Bacteria</taxon>
        <taxon>Bacillati</taxon>
        <taxon>Actinomycetota</taxon>
        <taxon>Actinomycetes</taxon>
        <taxon>Pseudonocardiales</taxon>
        <taxon>Pseudonocardiaceae</taxon>
        <taxon>Saccharothrix</taxon>
    </lineage>
</organism>
<dbReference type="InterPro" id="IPR011006">
    <property type="entry name" value="CheY-like_superfamily"/>
</dbReference>
<dbReference type="PRINTS" id="PR00344">
    <property type="entry name" value="BCTRLSENSOR"/>
</dbReference>
<dbReference type="SUPFAM" id="SSF55781">
    <property type="entry name" value="GAF domain-like"/>
    <property type="match status" value="1"/>
</dbReference>
<dbReference type="RefSeq" id="WP_343936318.1">
    <property type="nucleotide sequence ID" value="NZ_BAAABU010000013.1"/>
</dbReference>
<dbReference type="Gene3D" id="3.30.565.10">
    <property type="entry name" value="Histidine kinase-like ATPase, C-terminal domain"/>
    <property type="match status" value="1"/>
</dbReference>